<dbReference type="GeneID" id="110241849"/>
<evidence type="ECO:0008006" key="3">
    <source>
        <dbReference type="Google" id="ProtNLM"/>
    </source>
</evidence>
<dbReference type="Proteomes" id="UP000887567">
    <property type="component" value="Unplaced"/>
</dbReference>
<keyword evidence="2" id="KW-1185">Reference proteome</keyword>
<reference evidence="1" key="1">
    <citation type="submission" date="2022-11" db="UniProtKB">
        <authorList>
            <consortium name="EnsemblMetazoa"/>
        </authorList>
    </citation>
    <scope>IDENTIFICATION</scope>
</reference>
<dbReference type="RefSeq" id="XP_020903427.1">
    <property type="nucleotide sequence ID" value="XM_021047768.2"/>
</dbReference>
<name>A0A913XF26_EXADI</name>
<evidence type="ECO:0000313" key="1">
    <source>
        <dbReference type="EnsemblMetazoa" id="XP_020903427.1"/>
    </source>
</evidence>
<dbReference type="EnsemblMetazoa" id="XM_021047768.2">
    <property type="protein sequence ID" value="XP_020903427.1"/>
    <property type="gene ID" value="LOC110241849"/>
</dbReference>
<dbReference type="AlphaFoldDB" id="A0A913XF26"/>
<accession>A0A913XF26</accession>
<proteinExistence type="predicted"/>
<protein>
    <recommendedName>
        <fullName evidence="3">SCP domain-containing protein</fullName>
    </recommendedName>
</protein>
<organism evidence="1 2">
    <name type="scientific">Exaiptasia diaphana</name>
    <name type="common">Tropical sea anemone</name>
    <name type="synonym">Aiptasia pulchella</name>
    <dbReference type="NCBI Taxonomy" id="2652724"/>
    <lineage>
        <taxon>Eukaryota</taxon>
        <taxon>Metazoa</taxon>
        <taxon>Cnidaria</taxon>
        <taxon>Anthozoa</taxon>
        <taxon>Hexacorallia</taxon>
        <taxon>Actiniaria</taxon>
        <taxon>Aiptasiidae</taxon>
        <taxon>Exaiptasia</taxon>
    </lineage>
</organism>
<dbReference type="InterPro" id="IPR035940">
    <property type="entry name" value="CAP_sf"/>
</dbReference>
<dbReference type="KEGG" id="epa:110241849"/>
<evidence type="ECO:0000313" key="2">
    <source>
        <dbReference type="Proteomes" id="UP000887567"/>
    </source>
</evidence>
<dbReference type="SUPFAM" id="SSF55797">
    <property type="entry name" value="PR-1-like"/>
    <property type="match status" value="1"/>
</dbReference>
<dbReference type="OrthoDB" id="337038at2759"/>
<sequence>MPDPNLEDDVSSGISAMVTGGGSPVDKCKRAVKQWYDQQAIYKSSGGCGSEDGVEAARGFSQLVWKSAEDIFIVVAGNAVKARFFPPGNLPGDFAEDVQC</sequence>
<dbReference type="Gene3D" id="3.40.33.10">
    <property type="entry name" value="CAP"/>
    <property type="match status" value="1"/>
</dbReference>